<dbReference type="OrthoDB" id="2247967at2759"/>
<name>A0A8H7RIR4_9FUNG</name>
<reference evidence="2" key="1">
    <citation type="submission" date="2020-12" db="EMBL/GenBank/DDBJ databases">
        <title>Metabolic potential, ecology and presence of endohyphal bacteria is reflected in genomic diversity of Mucoromycotina.</title>
        <authorList>
            <person name="Muszewska A."/>
            <person name="Okrasinska A."/>
            <person name="Steczkiewicz K."/>
            <person name="Drgas O."/>
            <person name="Orlowska M."/>
            <person name="Perlinska-Lenart U."/>
            <person name="Aleksandrzak-Piekarczyk T."/>
            <person name="Szatraj K."/>
            <person name="Zielenkiewicz U."/>
            <person name="Pilsyk S."/>
            <person name="Malc E."/>
            <person name="Mieczkowski P."/>
            <person name="Kruszewska J.S."/>
            <person name="Biernat P."/>
            <person name="Pawlowska J."/>
        </authorList>
    </citation>
    <scope>NUCLEOTIDE SEQUENCE</scope>
    <source>
        <strain evidence="2">CBS 226.32</strain>
    </source>
</reference>
<protein>
    <submittedName>
        <fullName evidence="2">Uncharacterized protein</fullName>
    </submittedName>
</protein>
<comment type="caution">
    <text evidence="2">The sequence shown here is derived from an EMBL/GenBank/DDBJ whole genome shotgun (WGS) entry which is preliminary data.</text>
</comment>
<evidence type="ECO:0000313" key="3">
    <source>
        <dbReference type="Proteomes" id="UP000650833"/>
    </source>
</evidence>
<dbReference type="EMBL" id="JAEPRC010000082">
    <property type="protein sequence ID" value="KAG2210388.1"/>
    <property type="molecule type" value="Genomic_DNA"/>
</dbReference>
<feature type="compositionally biased region" description="Acidic residues" evidence="1">
    <location>
        <begin position="381"/>
        <end position="390"/>
    </location>
</feature>
<dbReference type="InterPro" id="IPR018181">
    <property type="entry name" value="Heat_shock_70_CS"/>
</dbReference>
<dbReference type="Gene3D" id="3.30.420.40">
    <property type="match status" value="1"/>
</dbReference>
<dbReference type="PANTHER" id="PTHR14187:SF5">
    <property type="entry name" value="HEAT SHOCK 70 KDA PROTEIN 12A"/>
    <property type="match status" value="1"/>
</dbReference>
<dbReference type="Proteomes" id="UP000650833">
    <property type="component" value="Unassembled WGS sequence"/>
</dbReference>
<gene>
    <name evidence="2" type="ORF">INT46_000969</name>
</gene>
<feature type="region of interest" description="Disordered" evidence="1">
    <location>
        <begin position="381"/>
        <end position="400"/>
    </location>
</feature>
<dbReference type="InterPro" id="IPR043129">
    <property type="entry name" value="ATPase_NBD"/>
</dbReference>
<evidence type="ECO:0000256" key="1">
    <source>
        <dbReference type="SAM" id="MobiDB-lite"/>
    </source>
</evidence>
<sequence>MIVNITQFLKRGMKAKFDSYNYIISIDLGTTFSGSCYACTNDKDTIVHVIKWPEQQDLFEKTPTACLYDIARSPAKMIKWGKAAMDHATLFPNDENTLLISEFKLKLFHQQPTELDNPLVSYRTAAIDYLHAIHTYTMLQFLQNNPEANADQVRYVLTIPATWVQEDSEALREIAIEAGLVSATENEIVQKDRISVLSEAHAASLFCDREYCNTSATRLFEGQRYLVCDAGGGTIDLAVFEQTTNDQGHCQLALESGGPCGSTILDQNMEMYLRDKIFFGCADERIIKLLVDQFKKEIKHYFGEDSNEHSNYIPPIAKAAKTDATKSTIVTVEETKVPTNMVDFKQDDYDYSMEYNEFYESDDFIEDIPEDCDDLFENDMSEQDDQDEENNFYRDHDEEDDTEMKEEYIYLTLPLNFKNLIEPLIIENLLLRQDLTSSNQIRISHIEVCKNVFDPVVSEVISLIRKQINKSYTVIDTLFLLGGFGQSPYLHKKLHEEFITGTNSVNRLIVPEEGYRASMRGGVHYGLDCAKAIPEFFLKDRCGNVLTNSLSYSEYDALVTIDFNFHELTAVYSIVKLNYDGRLTQQNLNTLIEEK</sequence>
<dbReference type="PANTHER" id="PTHR14187">
    <property type="entry name" value="ALPHA KINASE/ELONGATION FACTOR 2 KINASE"/>
    <property type="match status" value="1"/>
</dbReference>
<organism evidence="2 3">
    <name type="scientific">Mucor plumbeus</name>
    <dbReference type="NCBI Taxonomy" id="97098"/>
    <lineage>
        <taxon>Eukaryota</taxon>
        <taxon>Fungi</taxon>
        <taxon>Fungi incertae sedis</taxon>
        <taxon>Mucoromycota</taxon>
        <taxon>Mucoromycotina</taxon>
        <taxon>Mucoromycetes</taxon>
        <taxon>Mucorales</taxon>
        <taxon>Mucorineae</taxon>
        <taxon>Mucoraceae</taxon>
        <taxon>Mucor</taxon>
    </lineage>
</organism>
<accession>A0A8H7RIR4</accession>
<proteinExistence type="predicted"/>
<keyword evidence="3" id="KW-1185">Reference proteome</keyword>
<evidence type="ECO:0000313" key="2">
    <source>
        <dbReference type="EMBL" id="KAG2210388.1"/>
    </source>
</evidence>
<dbReference type="PROSITE" id="PS00297">
    <property type="entry name" value="HSP70_1"/>
    <property type="match status" value="1"/>
</dbReference>
<dbReference type="SUPFAM" id="SSF53067">
    <property type="entry name" value="Actin-like ATPase domain"/>
    <property type="match status" value="2"/>
</dbReference>
<dbReference type="AlphaFoldDB" id="A0A8H7RIR4"/>